<dbReference type="Proteomes" id="UP001374579">
    <property type="component" value="Unassembled WGS sequence"/>
</dbReference>
<evidence type="ECO:0000256" key="3">
    <source>
        <dbReference type="ARBA" id="ARBA00022729"/>
    </source>
</evidence>
<dbReference type="PROSITE" id="PS50835">
    <property type="entry name" value="IG_LIKE"/>
    <property type="match status" value="1"/>
</dbReference>
<protein>
    <submittedName>
        <fullName evidence="7">Uncharacterized protein</fullName>
    </submittedName>
</protein>
<dbReference type="PROSITE" id="PS50871">
    <property type="entry name" value="C1Q"/>
    <property type="match status" value="1"/>
</dbReference>
<dbReference type="GO" id="GO:0005615">
    <property type="term" value="C:extracellular space"/>
    <property type="evidence" value="ECO:0007669"/>
    <property type="project" value="TreeGrafter"/>
</dbReference>
<accession>A0AAN9AP26</accession>
<dbReference type="EMBL" id="JBAMIC010000024">
    <property type="protein sequence ID" value="KAK7090462.1"/>
    <property type="molecule type" value="Genomic_DNA"/>
</dbReference>
<dbReference type="Gene3D" id="2.60.120.40">
    <property type="match status" value="1"/>
</dbReference>
<name>A0AAN9AP26_9CAEN</name>
<proteinExistence type="predicted"/>
<feature type="signal peptide" evidence="4">
    <location>
        <begin position="1"/>
        <end position="15"/>
    </location>
</feature>
<dbReference type="InterPro" id="IPR013783">
    <property type="entry name" value="Ig-like_fold"/>
</dbReference>
<comment type="caution">
    <text evidence="7">The sequence shown here is derived from an EMBL/GenBank/DDBJ whole genome shotgun (WGS) entry which is preliminary data.</text>
</comment>
<keyword evidence="8" id="KW-1185">Reference proteome</keyword>
<keyword evidence="2" id="KW-0964">Secreted</keyword>
<evidence type="ECO:0000259" key="5">
    <source>
        <dbReference type="PROSITE" id="PS50835"/>
    </source>
</evidence>
<dbReference type="InterPro" id="IPR001073">
    <property type="entry name" value="C1q_dom"/>
</dbReference>
<dbReference type="AlphaFoldDB" id="A0AAN9AP26"/>
<evidence type="ECO:0000313" key="7">
    <source>
        <dbReference type="EMBL" id="KAK7090462.1"/>
    </source>
</evidence>
<feature type="domain" description="Ig-like" evidence="5">
    <location>
        <begin position="130"/>
        <end position="225"/>
    </location>
</feature>
<dbReference type="SMART" id="SM00110">
    <property type="entry name" value="C1Q"/>
    <property type="match status" value="1"/>
</dbReference>
<feature type="chain" id="PRO_5042913598" evidence="4">
    <location>
        <begin position="16"/>
        <end position="403"/>
    </location>
</feature>
<sequence>MFVVILTTLLSLITALQWTDSPTNNTVMTVCSASDIHLPWNFTLSPDERIEDIKWNYQAEDGSEKLIAVYLSGVFGPMPAFSGRVQWTGQGGIVVSQAQSGHYTVVVRIGDAAHPLVTFSKSVSVQVADPPTAESGKLHVLQRSDAELDSTTRQWRVQLTCGVFTALGHPAVDVVWTTPDGHTVESSSEHNGTFRLLLPNPPSGGNYTCTLPSLSPATRCLPPLSPLLEGATVIVDEVKVSVILLEVRQRETEARLEAVQSETAILQARLATARLRVSFHATLTSDFTSSGTLNPFTVITDEGDAFNGTSGVFTAPWNGTYFFVASAGTWASDKWVNMWLERDGVGVSQAITQQYSSYYAMGSVQATLYLAQDQQVWLRSDDASGYYYAGTTSFTGFLVRADD</sequence>
<reference evidence="7 8" key="1">
    <citation type="submission" date="2024-02" db="EMBL/GenBank/DDBJ databases">
        <title>Chromosome-scale genome assembly of the rough periwinkle Littorina saxatilis.</title>
        <authorList>
            <person name="De Jode A."/>
            <person name="Faria R."/>
            <person name="Formenti G."/>
            <person name="Sims Y."/>
            <person name="Smith T.P."/>
            <person name="Tracey A."/>
            <person name="Wood J.M.D."/>
            <person name="Zagrodzka Z.B."/>
            <person name="Johannesson K."/>
            <person name="Butlin R.K."/>
            <person name="Leder E.H."/>
        </authorList>
    </citation>
    <scope>NUCLEOTIDE SEQUENCE [LARGE SCALE GENOMIC DNA]</scope>
    <source>
        <strain evidence="7">Snail1</strain>
        <tissue evidence="7">Muscle</tissue>
    </source>
</reference>
<organism evidence="7 8">
    <name type="scientific">Littorina saxatilis</name>
    <dbReference type="NCBI Taxonomy" id="31220"/>
    <lineage>
        <taxon>Eukaryota</taxon>
        <taxon>Metazoa</taxon>
        <taxon>Spiralia</taxon>
        <taxon>Lophotrochozoa</taxon>
        <taxon>Mollusca</taxon>
        <taxon>Gastropoda</taxon>
        <taxon>Caenogastropoda</taxon>
        <taxon>Littorinimorpha</taxon>
        <taxon>Littorinoidea</taxon>
        <taxon>Littorinidae</taxon>
        <taxon>Littorina</taxon>
    </lineage>
</organism>
<comment type="subcellular location">
    <subcellularLocation>
        <location evidence="1">Secreted</location>
    </subcellularLocation>
</comment>
<dbReference type="InterPro" id="IPR008983">
    <property type="entry name" value="Tumour_necrosis_fac-like_dom"/>
</dbReference>
<dbReference type="PANTHER" id="PTHR22923">
    <property type="entry name" value="CEREBELLIN-RELATED"/>
    <property type="match status" value="1"/>
</dbReference>
<evidence type="ECO:0000256" key="4">
    <source>
        <dbReference type="SAM" id="SignalP"/>
    </source>
</evidence>
<feature type="domain" description="C1q" evidence="6">
    <location>
        <begin position="272"/>
        <end position="403"/>
    </location>
</feature>
<evidence type="ECO:0000313" key="8">
    <source>
        <dbReference type="Proteomes" id="UP001374579"/>
    </source>
</evidence>
<dbReference type="InterPro" id="IPR007110">
    <property type="entry name" value="Ig-like_dom"/>
</dbReference>
<evidence type="ECO:0000259" key="6">
    <source>
        <dbReference type="PROSITE" id="PS50871"/>
    </source>
</evidence>
<keyword evidence="3 4" id="KW-0732">Signal</keyword>
<gene>
    <name evidence="7" type="ORF">V1264_010256</name>
</gene>
<dbReference type="SUPFAM" id="SSF49842">
    <property type="entry name" value="TNF-like"/>
    <property type="match status" value="1"/>
</dbReference>
<evidence type="ECO:0000256" key="2">
    <source>
        <dbReference type="ARBA" id="ARBA00022525"/>
    </source>
</evidence>
<evidence type="ECO:0000256" key="1">
    <source>
        <dbReference type="ARBA" id="ARBA00004613"/>
    </source>
</evidence>
<dbReference type="Gene3D" id="2.60.40.10">
    <property type="entry name" value="Immunoglobulins"/>
    <property type="match status" value="1"/>
</dbReference>
<dbReference type="Pfam" id="PF00386">
    <property type="entry name" value="C1q"/>
    <property type="match status" value="1"/>
</dbReference>
<dbReference type="InterPro" id="IPR050822">
    <property type="entry name" value="Cerebellin_Synaptic_Org"/>
</dbReference>
<dbReference type="PANTHER" id="PTHR22923:SF62">
    <property type="entry name" value="CVP18"/>
    <property type="match status" value="1"/>
</dbReference>